<dbReference type="SUPFAM" id="SSF46785">
    <property type="entry name" value="Winged helix' DNA-binding domain"/>
    <property type="match status" value="1"/>
</dbReference>
<evidence type="ECO:0000256" key="1">
    <source>
        <dbReference type="ARBA" id="ARBA00004496"/>
    </source>
</evidence>
<dbReference type="GO" id="GO:0003677">
    <property type="term" value="F:DNA binding"/>
    <property type="evidence" value="ECO:0007669"/>
    <property type="project" value="UniProtKB-KW"/>
</dbReference>
<dbReference type="InterPro" id="IPR036388">
    <property type="entry name" value="WH-like_DNA-bd_sf"/>
</dbReference>
<dbReference type="PROSITE" id="PS50995">
    <property type="entry name" value="HTH_MARR_2"/>
    <property type="match status" value="1"/>
</dbReference>
<accession>A0A679IA47</accession>
<evidence type="ECO:0000256" key="4">
    <source>
        <dbReference type="ARBA" id="ARBA00023163"/>
    </source>
</evidence>
<name>A0A679IA47_9ENTE</name>
<dbReference type="InterPro" id="IPR036390">
    <property type="entry name" value="WH_DNA-bd_sf"/>
</dbReference>
<sequence>MTEDFLTKELCFQLYVASKEIIRLYKPFLAELDLTYTSFIALLAIEDNMSVKYLGEKLFLDSGTLSPLLKKMEHQGLLHRTRSETDERLLKIDLTQKGQTVKAQLPAISKKIYHDLKTRNPNVDYPQLMHFLYQLNLAF</sequence>
<comment type="subcellular location">
    <subcellularLocation>
        <location evidence="1">Cytoplasm</location>
    </subcellularLocation>
</comment>
<dbReference type="GO" id="GO:0003700">
    <property type="term" value="F:DNA-binding transcription factor activity"/>
    <property type="evidence" value="ECO:0007669"/>
    <property type="project" value="InterPro"/>
</dbReference>
<comment type="similarity">
    <text evidence="5">Belongs to the SarZ family.</text>
</comment>
<dbReference type="KEGG" id="esg:EsVE80_20410"/>
<protein>
    <recommendedName>
        <fullName evidence="6">HTH-type transcriptional regulator SarZ</fullName>
    </recommendedName>
    <alternativeName>
        <fullName evidence="7">Staphylococcal accessory regulator Z</fullName>
    </alternativeName>
</protein>
<dbReference type="EMBL" id="AP022822">
    <property type="protein sequence ID" value="BCA86518.1"/>
    <property type="molecule type" value="Genomic_DNA"/>
</dbReference>
<reference evidence="9 10" key="1">
    <citation type="submission" date="2020-02" db="EMBL/GenBank/DDBJ databases">
        <title>Characterization of vanA genotype vancomycin-resistant Enterococcus saigonensis VE80.</title>
        <authorList>
            <person name="Harada T."/>
            <person name="Motooka D."/>
            <person name="Nakamura S."/>
            <person name="Yamamoto Y."/>
            <person name="Kawahara R."/>
            <person name="Kawatsu K."/>
        </authorList>
    </citation>
    <scope>NUCLEOTIDE SEQUENCE [LARGE SCALE GENOMIC DNA]</scope>
    <source>
        <strain evidence="9 10">VE80</strain>
    </source>
</reference>
<dbReference type="SMART" id="SM00347">
    <property type="entry name" value="HTH_MARR"/>
    <property type="match status" value="1"/>
</dbReference>
<organism evidence="9 10">
    <name type="scientific">Enterococcus saigonensis</name>
    <dbReference type="NCBI Taxonomy" id="1805431"/>
    <lineage>
        <taxon>Bacteria</taxon>
        <taxon>Bacillati</taxon>
        <taxon>Bacillota</taxon>
        <taxon>Bacilli</taxon>
        <taxon>Lactobacillales</taxon>
        <taxon>Enterococcaceae</taxon>
        <taxon>Enterococcus</taxon>
    </lineage>
</organism>
<keyword evidence="3" id="KW-0238">DNA-binding</keyword>
<dbReference type="Gene3D" id="1.10.10.10">
    <property type="entry name" value="Winged helix-like DNA-binding domain superfamily/Winged helix DNA-binding domain"/>
    <property type="match status" value="1"/>
</dbReference>
<dbReference type="Proteomes" id="UP000502998">
    <property type="component" value="Chromosome"/>
</dbReference>
<evidence type="ECO:0000256" key="7">
    <source>
        <dbReference type="ARBA" id="ARBA00047207"/>
    </source>
</evidence>
<dbReference type="InterPro" id="IPR000835">
    <property type="entry name" value="HTH_MarR-typ"/>
</dbReference>
<dbReference type="RefSeq" id="WP_173103657.1">
    <property type="nucleotide sequence ID" value="NZ_AP022822.1"/>
</dbReference>
<keyword evidence="10" id="KW-1185">Reference proteome</keyword>
<dbReference type="PANTHER" id="PTHR42756">
    <property type="entry name" value="TRANSCRIPTIONAL REGULATOR, MARR"/>
    <property type="match status" value="1"/>
</dbReference>
<evidence type="ECO:0000313" key="9">
    <source>
        <dbReference type="EMBL" id="BCA86518.1"/>
    </source>
</evidence>
<evidence type="ECO:0000256" key="2">
    <source>
        <dbReference type="ARBA" id="ARBA00023015"/>
    </source>
</evidence>
<evidence type="ECO:0000313" key="10">
    <source>
        <dbReference type="Proteomes" id="UP000502998"/>
    </source>
</evidence>
<dbReference type="PANTHER" id="PTHR42756:SF1">
    <property type="entry name" value="TRANSCRIPTIONAL REPRESSOR OF EMRAB OPERON"/>
    <property type="match status" value="1"/>
</dbReference>
<dbReference type="PRINTS" id="PR00598">
    <property type="entry name" value="HTHMARR"/>
</dbReference>
<keyword evidence="2" id="KW-0805">Transcription regulation</keyword>
<evidence type="ECO:0000256" key="3">
    <source>
        <dbReference type="ARBA" id="ARBA00023125"/>
    </source>
</evidence>
<keyword evidence="4" id="KW-0804">Transcription</keyword>
<dbReference type="Pfam" id="PF22381">
    <property type="entry name" value="Staph_reg_Sar_Rot"/>
    <property type="match status" value="1"/>
</dbReference>
<evidence type="ECO:0000256" key="6">
    <source>
        <dbReference type="ARBA" id="ARBA00047188"/>
    </source>
</evidence>
<dbReference type="GO" id="GO:0005737">
    <property type="term" value="C:cytoplasm"/>
    <property type="evidence" value="ECO:0007669"/>
    <property type="project" value="UniProtKB-SubCell"/>
</dbReference>
<evidence type="ECO:0000259" key="8">
    <source>
        <dbReference type="PROSITE" id="PS50995"/>
    </source>
</evidence>
<evidence type="ECO:0000256" key="5">
    <source>
        <dbReference type="ARBA" id="ARBA00046337"/>
    </source>
</evidence>
<proteinExistence type="inferred from homology"/>
<dbReference type="InterPro" id="IPR055166">
    <property type="entry name" value="Transc_reg_Sar_Rot_HTH"/>
</dbReference>
<gene>
    <name evidence="9" type="primary">rmaJ</name>
    <name evidence="9" type="ORF">EsVE80_20410</name>
</gene>
<dbReference type="AlphaFoldDB" id="A0A679IA47"/>
<feature type="domain" description="HTH marR-type" evidence="8">
    <location>
        <begin position="7"/>
        <end position="137"/>
    </location>
</feature>